<keyword evidence="10" id="KW-1006">Bacterial flagellum protein export</keyword>
<dbReference type="Pfam" id="PF02050">
    <property type="entry name" value="FliJ"/>
    <property type="match status" value="1"/>
</dbReference>
<evidence type="ECO:0000256" key="3">
    <source>
        <dbReference type="ARBA" id="ARBA00020392"/>
    </source>
</evidence>
<comment type="caution">
    <text evidence="12">The sequence shown here is derived from an EMBL/GenBank/DDBJ whole genome shotgun (WGS) entry which is preliminary data.</text>
</comment>
<reference evidence="12 13" key="1">
    <citation type="submission" date="2017-10" db="EMBL/GenBank/DDBJ databases">
        <title>Novel microbial diversity and functional potential in the marine mammal oral microbiome.</title>
        <authorList>
            <person name="Dudek N.K."/>
            <person name="Sun C.L."/>
            <person name="Burstein D."/>
            <person name="Kantor R.S."/>
            <person name="Aliaga Goltsman D.S."/>
            <person name="Bik E.M."/>
            <person name="Thomas B.C."/>
            <person name="Banfield J.F."/>
            <person name="Relman D.A."/>
        </authorList>
    </citation>
    <scope>NUCLEOTIDE SEQUENCE [LARGE SCALE GENOMIC DNA]</scope>
    <source>
        <strain evidence="12">DOLJORAL78_47_202</strain>
    </source>
</reference>
<evidence type="ECO:0000256" key="9">
    <source>
        <dbReference type="ARBA" id="ARBA00023136"/>
    </source>
</evidence>
<keyword evidence="8" id="KW-0653">Protein transport</keyword>
<dbReference type="Proteomes" id="UP000231203">
    <property type="component" value="Unassembled WGS sequence"/>
</dbReference>
<proteinExistence type="inferred from homology"/>
<feature type="coiled-coil region" evidence="11">
    <location>
        <begin position="40"/>
        <end position="115"/>
    </location>
</feature>
<keyword evidence="9" id="KW-0472">Membrane</keyword>
<evidence type="ECO:0000313" key="13">
    <source>
        <dbReference type="Proteomes" id="UP000231203"/>
    </source>
</evidence>
<dbReference type="GO" id="GO:0005886">
    <property type="term" value="C:plasma membrane"/>
    <property type="evidence" value="ECO:0007669"/>
    <property type="project" value="UniProtKB-SubCell"/>
</dbReference>
<dbReference type="GO" id="GO:0044781">
    <property type="term" value="P:bacterial-type flagellum organization"/>
    <property type="evidence" value="ECO:0007669"/>
    <property type="project" value="UniProtKB-KW"/>
</dbReference>
<dbReference type="AlphaFoldDB" id="A0A2G6MRS3"/>
<dbReference type="InterPro" id="IPR012823">
    <property type="entry name" value="Flagell_FliJ"/>
</dbReference>
<sequence>MKKFQFRLQSLLKYKRHLEQIARQEMAKAVADLLTCEARITALEKDKISAADQLDALVEKGMGAGHFSRYRQFITSLDQTIILERNKKTELEKILEQKRNELKQRTIDKKSLERLRETQARKYTHKMIQEEQKSLDEIASLKTAREVNNEHI</sequence>
<evidence type="ECO:0000256" key="8">
    <source>
        <dbReference type="ARBA" id="ARBA00022927"/>
    </source>
</evidence>
<keyword evidence="5" id="KW-1003">Cell membrane</keyword>
<keyword evidence="12" id="KW-0282">Flagellum</keyword>
<keyword evidence="11" id="KW-0175">Coiled coil</keyword>
<evidence type="ECO:0000313" key="12">
    <source>
        <dbReference type="EMBL" id="PIE62650.1"/>
    </source>
</evidence>
<evidence type="ECO:0000256" key="7">
    <source>
        <dbReference type="ARBA" id="ARBA00022795"/>
    </source>
</evidence>
<keyword evidence="12" id="KW-0969">Cilium</keyword>
<evidence type="ECO:0000256" key="6">
    <source>
        <dbReference type="ARBA" id="ARBA00022500"/>
    </source>
</evidence>
<dbReference type="PANTHER" id="PTHR38786">
    <property type="entry name" value="FLAGELLAR FLIJ PROTEIN"/>
    <property type="match status" value="1"/>
</dbReference>
<dbReference type="GO" id="GO:0006935">
    <property type="term" value="P:chemotaxis"/>
    <property type="evidence" value="ECO:0007669"/>
    <property type="project" value="UniProtKB-KW"/>
</dbReference>
<comment type="subcellular location">
    <subcellularLocation>
        <location evidence="1">Cell membrane</location>
        <topology evidence="1">Peripheral membrane protein</topology>
        <orientation evidence="1">Cytoplasmic side</orientation>
    </subcellularLocation>
</comment>
<dbReference type="GO" id="GO:0015031">
    <property type="term" value="P:protein transport"/>
    <property type="evidence" value="ECO:0007669"/>
    <property type="project" value="UniProtKB-KW"/>
</dbReference>
<dbReference type="GO" id="GO:0009288">
    <property type="term" value="C:bacterial-type flagellum"/>
    <property type="evidence" value="ECO:0007669"/>
    <property type="project" value="InterPro"/>
</dbReference>
<dbReference type="GO" id="GO:0071973">
    <property type="term" value="P:bacterial-type flagellum-dependent cell motility"/>
    <property type="evidence" value="ECO:0007669"/>
    <property type="project" value="InterPro"/>
</dbReference>
<accession>A0A2G6MRS3</accession>
<evidence type="ECO:0000256" key="5">
    <source>
        <dbReference type="ARBA" id="ARBA00022475"/>
    </source>
</evidence>
<gene>
    <name evidence="12" type="primary">fliJ</name>
    <name evidence="12" type="ORF">CSA25_04100</name>
</gene>
<name>A0A2G6MRS3_9BACT</name>
<dbReference type="EMBL" id="PDTI01000035">
    <property type="protein sequence ID" value="PIE62650.1"/>
    <property type="molecule type" value="Genomic_DNA"/>
</dbReference>
<keyword evidence="4" id="KW-0813">Transport</keyword>
<protein>
    <recommendedName>
        <fullName evidence="3">Flagellar FliJ protein</fullName>
    </recommendedName>
</protein>
<dbReference type="PANTHER" id="PTHR38786:SF1">
    <property type="entry name" value="FLAGELLAR FLIJ PROTEIN"/>
    <property type="match status" value="1"/>
</dbReference>
<keyword evidence="6" id="KW-0145">Chemotaxis</keyword>
<dbReference type="Gene3D" id="1.10.287.1700">
    <property type="match status" value="1"/>
</dbReference>
<comment type="similarity">
    <text evidence="2">Belongs to the FliJ family.</text>
</comment>
<organism evidence="12 13">
    <name type="scientific">Desulfobacter postgatei</name>
    <dbReference type="NCBI Taxonomy" id="2293"/>
    <lineage>
        <taxon>Bacteria</taxon>
        <taxon>Pseudomonadati</taxon>
        <taxon>Thermodesulfobacteriota</taxon>
        <taxon>Desulfobacteria</taxon>
        <taxon>Desulfobacterales</taxon>
        <taxon>Desulfobacteraceae</taxon>
        <taxon>Desulfobacter</taxon>
    </lineage>
</organism>
<evidence type="ECO:0000256" key="4">
    <source>
        <dbReference type="ARBA" id="ARBA00022448"/>
    </source>
</evidence>
<dbReference type="InterPro" id="IPR053716">
    <property type="entry name" value="Flag_assembly_chemotaxis_eff"/>
</dbReference>
<keyword evidence="7" id="KW-1005">Bacterial flagellum biogenesis</keyword>
<dbReference type="NCBIfam" id="TIGR02473">
    <property type="entry name" value="flagell_FliJ"/>
    <property type="match status" value="1"/>
</dbReference>
<evidence type="ECO:0000256" key="10">
    <source>
        <dbReference type="ARBA" id="ARBA00023225"/>
    </source>
</evidence>
<evidence type="ECO:0000256" key="11">
    <source>
        <dbReference type="SAM" id="Coils"/>
    </source>
</evidence>
<dbReference type="InterPro" id="IPR052570">
    <property type="entry name" value="FliJ"/>
</dbReference>
<evidence type="ECO:0000256" key="1">
    <source>
        <dbReference type="ARBA" id="ARBA00004413"/>
    </source>
</evidence>
<keyword evidence="12" id="KW-0966">Cell projection</keyword>
<evidence type="ECO:0000256" key="2">
    <source>
        <dbReference type="ARBA" id="ARBA00010004"/>
    </source>
</evidence>